<accession>A0A3N4YXH6</accession>
<dbReference type="Gene3D" id="1.25.40.10">
    <property type="entry name" value="Tetratricopeptide repeat domain"/>
    <property type="match status" value="1"/>
</dbReference>
<dbReference type="InterPro" id="IPR011990">
    <property type="entry name" value="TPR-like_helical_dom_sf"/>
</dbReference>
<gene>
    <name evidence="1" type="ORF">EDD32_0303</name>
</gene>
<comment type="caution">
    <text evidence="1">The sequence shown here is derived from an EMBL/GenBank/DDBJ whole genome shotgun (WGS) entry which is preliminary data.</text>
</comment>
<organism evidence="1 2">
    <name type="scientific">Georgenia muralis</name>
    <dbReference type="NCBI Taxonomy" id="154117"/>
    <lineage>
        <taxon>Bacteria</taxon>
        <taxon>Bacillati</taxon>
        <taxon>Actinomycetota</taxon>
        <taxon>Actinomycetes</taxon>
        <taxon>Micrococcales</taxon>
        <taxon>Bogoriellaceae</taxon>
        <taxon>Georgenia</taxon>
    </lineage>
</organism>
<dbReference type="Proteomes" id="UP000280726">
    <property type="component" value="Unassembled WGS sequence"/>
</dbReference>
<dbReference type="OrthoDB" id="4965972at2"/>
<name>A0A3N4YXH6_9MICO</name>
<evidence type="ECO:0000313" key="1">
    <source>
        <dbReference type="EMBL" id="RPF25889.1"/>
    </source>
</evidence>
<dbReference type="AlphaFoldDB" id="A0A3N4YXH6"/>
<reference evidence="1 2" key="1">
    <citation type="submission" date="2018-11" db="EMBL/GenBank/DDBJ databases">
        <title>Sequencing the genomes of 1000 actinobacteria strains.</title>
        <authorList>
            <person name="Klenk H.-P."/>
        </authorList>
    </citation>
    <scope>NUCLEOTIDE SEQUENCE [LARGE SCALE GENOMIC DNA]</scope>
    <source>
        <strain evidence="1 2">DSM 14418</strain>
    </source>
</reference>
<dbReference type="SUPFAM" id="SSF48452">
    <property type="entry name" value="TPR-like"/>
    <property type="match status" value="1"/>
</dbReference>
<dbReference type="RefSeq" id="WP_123913995.1">
    <property type="nucleotide sequence ID" value="NZ_RKRA01000001.1"/>
</dbReference>
<evidence type="ECO:0008006" key="3">
    <source>
        <dbReference type="Google" id="ProtNLM"/>
    </source>
</evidence>
<evidence type="ECO:0000313" key="2">
    <source>
        <dbReference type="Proteomes" id="UP000280726"/>
    </source>
</evidence>
<proteinExistence type="predicted"/>
<protein>
    <recommendedName>
        <fullName evidence="3">Tetratricopeptide repeat protein</fullName>
    </recommendedName>
</protein>
<sequence length="198" mass="21345">MGATFSIDPVTLREVPDDPRAAWRHVRELEAGGEAGDGDRVAWLRILGDLDAAEELGRRVLVRAGGPGAGDPDPTLPWRAVAPALRLGQVLQWQGRHVPAEQLMRAAVGAAGAAARAHPDDRRALALLAYAEQHLGKVLLDQGRDRHAWSCLRRALLIRTGTGAPAEEVLSSRLAVAVAAEHVERAEHTHRSHRSPVD</sequence>
<keyword evidence="2" id="KW-1185">Reference proteome</keyword>
<dbReference type="EMBL" id="RKRA01000001">
    <property type="protein sequence ID" value="RPF25889.1"/>
    <property type="molecule type" value="Genomic_DNA"/>
</dbReference>